<evidence type="ECO:0000313" key="1">
    <source>
        <dbReference type="EMBL" id="KAJ4482638.1"/>
    </source>
</evidence>
<dbReference type="EMBL" id="JANVFT010000057">
    <property type="protein sequence ID" value="KAJ4482638.1"/>
    <property type="molecule type" value="Genomic_DNA"/>
</dbReference>
<evidence type="ECO:0000313" key="2">
    <source>
        <dbReference type="Proteomes" id="UP001150217"/>
    </source>
</evidence>
<accession>A0ABQ8VCV1</accession>
<protein>
    <submittedName>
        <fullName evidence="1">Uncharacterized protein</fullName>
    </submittedName>
</protein>
<proteinExistence type="predicted"/>
<dbReference type="Proteomes" id="UP001150217">
    <property type="component" value="Unassembled WGS sequence"/>
</dbReference>
<gene>
    <name evidence="1" type="ORF">C8R41DRAFT_959302</name>
</gene>
<organism evidence="1 2">
    <name type="scientific">Lentinula lateritia</name>
    <dbReference type="NCBI Taxonomy" id="40482"/>
    <lineage>
        <taxon>Eukaryota</taxon>
        <taxon>Fungi</taxon>
        <taxon>Dikarya</taxon>
        <taxon>Basidiomycota</taxon>
        <taxon>Agaricomycotina</taxon>
        <taxon>Agaricomycetes</taxon>
        <taxon>Agaricomycetidae</taxon>
        <taxon>Agaricales</taxon>
        <taxon>Marasmiineae</taxon>
        <taxon>Omphalotaceae</taxon>
        <taxon>Lentinula</taxon>
    </lineage>
</organism>
<keyword evidence="2" id="KW-1185">Reference proteome</keyword>
<sequence>MSDTASESDSITHIDDVHALLAVLTQDEFNSLVNAATYIGTQRDGELSGTPTSILSRCHVEVGPDGSFGMYTDNGNQRIEIAIGIQPRSNGAYKNGPDGNAVISSYQDPALCPIGVTIEKTESGQLVKNAMLDGKEWRCLIWNNNFEPKKERSWEWSISGPPATEESRAWATVVFKSIETKFKETAKNEGIQFQPNTSGPADQMFLFARRSVLVTNATPLDEGRGSEYPDPYNILTAIGPDRDFKFNRLPEVLVTDHKEETDVPMSFHDLHLLGKNIALQVFVTPWAYKHRGKLSWDFRLICVKVLGKKEASLAVSPSKAVLKRKAVYIGNIESTAKKQKASGSSLESSST</sequence>
<reference evidence="1" key="1">
    <citation type="submission" date="2022-08" db="EMBL/GenBank/DDBJ databases">
        <title>A Global Phylogenomic Analysis of the Shiitake Genus Lentinula.</title>
        <authorList>
            <consortium name="DOE Joint Genome Institute"/>
            <person name="Sierra-Patev S."/>
            <person name="Min B."/>
            <person name="Naranjo-Ortiz M."/>
            <person name="Looney B."/>
            <person name="Konkel Z."/>
            <person name="Slot J.C."/>
            <person name="Sakamoto Y."/>
            <person name="Steenwyk J.L."/>
            <person name="Rokas A."/>
            <person name="Carro J."/>
            <person name="Camarero S."/>
            <person name="Ferreira P."/>
            <person name="Molpeceres G."/>
            <person name="Ruiz-Duenas F.J."/>
            <person name="Serrano A."/>
            <person name="Henrissat B."/>
            <person name="Drula E."/>
            <person name="Hughes K.W."/>
            <person name="Mata J.L."/>
            <person name="Ishikawa N.K."/>
            <person name="Vargas-Isla R."/>
            <person name="Ushijima S."/>
            <person name="Smith C.A."/>
            <person name="Ahrendt S."/>
            <person name="Andreopoulos W."/>
            <person name="He G."/>
            <person name="Labutti K."/>
            <person name="Lipzen A."/>
            <person name="Ng V."/>
            <person name="Riley R."/>
            <person name="Sandor L."/>
            <person name="Barry K."/>
            <person name="Martinez A.T."/>
            <person name="Xiao Y."/>
            <person name="Gibbons J.G."/>
            <person name="Terashima K."/>
            <person name="Grigoriev I.V."/>
            <person name="Hibbett D.S."/>
        </authorList>
    </citation>
    <scope>NUCLEOTIDE SEQUENCE</scope>
    <source>
        <strain evidence="1">RHP3577 ss4</strain>
    </source>
</reference>
<name>A0ABQ8VCV1_9AGAR</name>
<comment type="caution">
    <text evidence="1">The sequence shown here is derived from an EMBL/GenBank/DDBJ whole genome shotgun (WGS) entry which is preliminary data.</text>
</comment>